<dbReference type="EMBL" id="RCHU01000951">
    <property type="protein sequence ID" value="TKR85334.1"/>
    <property type="molecule type" value="Genomic_DNA"/>
</dbReference>
<dbReference type="AlphaFoldDB" id="A0A4U5NQU3"/>
<dbReference type="Gene3D" id="3.40.50.300">
    <property type="entry name" value="P-loop containing nucleotide triphosphate hydrolases"/>
    <property type="match status" value="1"/>
</dbReference>
<dbReference type="GO" id="GO:0016887">
    <property type="term" value="F:ATP hydrolysis activity"/>
    <property type="evidence" value="ECO:0007669"/>
    <property type="project" value="TreeGrafter"/>
</dbReference>
<dbReference type="GO" id="GO:0005524">
    <property type="term" value="F:ATP binding"/>
    <property type="evidence" value="ECO:0007669"/>
    <property type="project" value="UniProtKB-KW"/>
</dbReference>
<dbReference type="GO" id="GO:0005634">
    <property type="term" value="C:nucleus"/>
    <property type="evidence" value="ECO:0007669"/>
    <property type="project" value="TreeGrafter"/>
</dbReference>
<evidence type="ECO:0000259" key="3">
    <source>
        <dbReference type="Pfam" id="PF09336"/>
    </source>
</evidence>
<dbReference type="PANTHER" id="PTHR23077">
    <property type="entry name" value="AAA-FAMILY ATPASE"/>
    <property type="match status" value="1"/>
</dbReference>
<protein>
    <submittedName>
        <fullName evidence="5">Cell division control protein 48 C</fullName>
    </submittedName>
</protein>
<dbReference type="InterPro" id="IPR015415">
    <property type="entry name" value="Spast_Vps4_C"/>
</dbReference>
<dbReference type="Gene3D" id="1.10.8.60">
    <property type="match status" value="1"/>
</dbReference>
<keyword evidence="5" id="KW-0132">Cell division</keyword>
<dbReference type="Pfam" id="PF17862">
    <property type="entry name" value="AAA_lid_3"/>
    <property type="match status" value="1"/>
</dbReference>
<dbReference type="InterPro" id="IPR050168">
    <property type="entry name" value="AAA_ATPase_domain"/>
</dbReference>
<dbReference type="InterPro" id="IPR027417">
    <property type="entry name" value="P-loop_NTPase"/>
</dbReference>
<evidence type="ECO:0000256" key="1">
    <source>
        <dbReference type="ARBA" id="ARBA00022741"/>
    </source>
</evidence>
<dbReference type="Pfam" id="PF09336">
    <property type="entry name" value="Vps4_C"/>
    <property type="match status" value="1"/>
</dbReference>
<name>A0A4U5NQU3_POPAL</name>
<keyword evidence="1" id="KW-0547">Nucleotide-binding</keyword>
<keyword evidence="2" id="KW-0067">ATP-binding</keyword>
<gene>
    <name evidence="5" type="ORF">D5086_0000248930</name>
</gene>
<reference evidence="5" key="1">
    <citation type="submission" date="2018-10" db="EMBL/GenBank/DDBJ databases">
        <title>Population genomic analysis revealed the cold adaptation of white poplar.</title>
        <authorList>
            <person name="Liu Y.-J."/>
        </authorList>
    </citation>
    <scope>NUCLEOTIDE SEQUENCE [LARGE SCALE GENOMIC DNA]</scope>
    <source>
        <strain evidence="5">PAL-ZL1</strain>
    </source>
</reference>
<evidence type="ECO:0000313" key="5">
    <source>
        <dbReference type="EMBL" id="TKR85334.1"/>
    </source>
</evidence>
<comment type="caution">
    <text evidence="5">The sequence shown here is derived from an EMBL/GenBank/DDBJ whole genome shotgun (WGS) entry which is preliminary data.</text>
</comment>
<dbReference type="GO" id="GO:0003723">
    <property type="term" value="F:RNA binding"/>
    <property type="evidence" value="ECO:0007669"/>
    <property type="project" value="TreeGrafter"/>
</dbReference>
<evidence type="ECO:0000259" key="4">
    <source>
        <dbReference type="Pfam" id="PF17862"/>
    </source>
</evidence>
<dbReference type="InterPro" id="IPR041569">
    <property type="entry name" value="AAA_lid_3"/>
</dbReference>
<dbReference type="GO" id="GO:1990275">
    <property type="term" value="F:preribosome binding"/>
    <property type="evidence" value="ECO:0007669"/>
    <property type="project" value="TreeGrafter"/>
</dbReference>
<accession>A0A4U5NQU3</accession>
<feature type="domain" description="AAA ATPase AAA+ lid" evidence="4">
    <location>
        <begin position="79"/>
        <end position="116"/>
    </location>
</feature>
<proteinExistence type="predicted"/>
<dbReference type="SUPFAM" id="SSF52540">
    <property type="entry name" value="P-loop containing nucleoside triphosphate hydrolases"/>
    <property type="match status" value="1"/>
</dbReference>
<sequence>MIVNSIIYQGPELLNKLLIELDGADQRPGIFIIGATNRYANLSLLSFSSHLLSTSLTEAGVSDGRPEALAKGKPIDPSVDLAAIGQMEACKNFSGADLRKLMEEAAMTALKEAKRQRRSNETSGTIMAAQNEPAVNITATHFEQALGKISPSVSEKQIQYYKAWSESFKAT</sequence>
<keyword evidence="5" id="KW-0131">Cell cycle</keyword>
<dbReference type="GO" id="GO:0042254">
    <property type="term" value="P:ribosome biogenesis"/>
    <property type="evidence" value="ECO:0007669"/>
    <property type="project" value="TreeGrafter"/>
</dbReference>
<dbReference type="STRING" id="43335.A0A4U5NQU3"/>
<dbReference type="GO" id="GO:0051301">
    <property type="term" value="P:cell division"/>
    <property type="evidence" value="ECO:0007669"/>
    <property type="project" value="UniProtKB-KW"/>
</dbReference>
<organism evidence="5">
    <name type="scientific">Populus alba</name>
    <name type="common">White poplar</name>
    <dbReference type="NCBI Taxonomy" id="43335"/>
    <lineage>
        <taxon>Eukaryota</taxon>
        <taxon>Viridiplantae</taxon>
        <taxon>Streptophyta</taxon>
        <taxon>Embryophyta</taxon>
        <taxon>Tracheophyta</taxon>
        <taxon>Spermatophyta</taxon>
        <taxon>Magnoliopsida</taxon>
        <taxon>eudicotyledons</taxon>
        <taxon>Gunneridae</taxon>
        <taxon>Pentapetalae</taxon>
        <taxon>rosids</taxon>
        <taxon>fabids</taxon>
        <taxon>Malpighiales</taxon>
        <taxon>Salicaceae</taxon>
        <taxon>Saliceae</taxon>
        <taxon>Populus</taxon>
    </lineage>
</organism>
<evidence type="ECO:0000256" key="2">
    <source>
        <dbReference type="ARBA" id="ARBA00022840"/>
    </source>
</evidence>
<feature type="domain" description="Spastin/Vps4 C-terminal" evidence="3">
    <location>
        <begin position="136"/>
        <end position="168"/>
    </location>
</feature>
<dbReference type="PANTHER" id="PTHR23077:SF171">
    <property type="entry name" value="NUCLEAR VALOSIN-CONTAINING PROTEIN-LIKE"/>
    <property type="match status" value="1"/>
</dbReference>